<feature type="transmembrane region" description="Helical" evidence="8">
    <location>
        <begin position="149"/>
        <end position="169"/>
    </location>
</feature>
<protein>
    <submittedName>
        <fullName evidence="9">Transporter</fullName>
    </submittedName>
</protein>
<evidence type="ECO:0000256" key="1">
    <source>
        <dbReference type="ARBA" id="ARBA00004651"/>
    </source>
</evidence>
<gene>
    <name evidence="9" type="ORF">CBP31_06145</name>
</gene>
<keyword evidence="3" id="KW-0813">Transport</keyword>
<comment type="subcellular location">
    <subcellularLocation>
        <location evidence="1">Cell membrane</location>
        <topology evidence="1">Multi-pass membrane protein</topology>
    </subcellularLocation>
</comment>
<dbReference type="GO" id="GO:0055085">
    <property type="term" value="P:transmembrane transport"/>
    <property type="evidence" value="ECO:0007669"/>
    <property type="project" value="InterPro"/>
</dbReference>
<keyword evidence="6 8" id="KW-1133">Transmembrane helix</keyword>
<evidence type="ECO:0000313" key="10">
    <source>
        <dbReference type="Proteomes" id="UP000243937"/>
    </source>
</evidence>
<evidence type="ECO:0000256" key="3">
    <source>
        <dbReference type="ARBA" id="ARBA00022448"/>
    </source>
</evidence>
<accession>A0A1Y0D4V9</accession>
<dbReference type="Proteomes" id="UP000243937">
    <property type="component" value="Chromosome"/>
</dbReference>
<dbReference type="InterPro" id="IPR038770">
    <property type="entry name" value="Na+/solute_symporter_sf"/>
</dbReference>
<dbReference type="AlphaFoldDB" id="A0A1Y0D4V9"/>
<feature type="transmembrane region" description="Helical" evidence="8">
    <location>
        <begin position="88"/>
        <end position="107"/>
    </location>
</feature>
<evidence type="ECO:0000256" key="4">
    <source>
        <dbReference type="ARBA" id="ARBA00022475"/>
    </source>
</evidence>
<evidence type="ECO:0000256" key="2">
    <source>
        <dbReference type="ARBA" id="ARBA00010145"/>
    </source>
</evidence>
<comment type="similarity">
    <text evidence="2">Belongs to the auxin efflux carrier (TC 2.A.69) family.</text>
</comment>
<feature type="transmembrane region" description="Helical" evidence="8">
    <location>
        <begin position="20"/>
        <end position="42"/>
    </location>
</feature>
<keyword evidence="7 8" id="KW-0472">Membrane</keyword>
<dbReference type="PANTHER" id="PTHR36838">
    <property type="entry name" value="AUXIN EFFLUX CARRIER FAMILY PROTEIN"/>
    <property type="match status" value="1"/>
</dbReference>
<dbReference type="InterPro" id="IPR004776">
    <property type="entry name" value="Mem_transp_PIN-like"/>
</dbReference>
<dbReference type="PANTHER" id="PTHR36838:SF4">
    <property type="entry name" value="AUXIN EFFLUX CARRIER FAMILY PROTEIN"/>
    <property type="match status" value="1"/>
</dbReference>
<sequence>MLLYLFSAPYCHYGTHLSLFINSLLFALSITGPICLLLLLGLALRRSQMMNEGFIDGASKLVFNIALPMLLFTSIAQTDFSQMISLKLIGYGISATLIAFVLLEWLASRLIDNRRLRGIAVQGAFRANMAIIGLAYVNNAYGPQGLAAAAMYVACLTILFNVLAVITLSRSLNQEDAFPVKQLAKGIAKNPLIIGIVAALPFAASNWAVPQMLMQTGQYLAQMTLPLALLCTGASLSLRGHREETGLLPTVVILRLLVIPTLITLGGYLVGFRGMELTILFLINAAPTAAASYVMVRAMGGNAVLAANIIAVTTLGSLLSTSLGAALFKGLGWL</sequence>
<evidence type="ECO:0000256" key="7">
    <source>
        <dbReference type="ARBA" id="ARBA00023136"/>
    </source>
</evidence>
<feature type="transmembrane region" description="Helical" evidence="8">
    <location>
        <begin position="219"/>
        <end position="238"/>
    </location>
</feature>
<feature type="transmembrane region" description="Helical" evidence="8">
    <location>
        <begin position="250"/>
        <end position="271"/>
    </location>
</feature>
<feature type="transmembrane region" description="Helical" evidence="8">
    <location>
        <begin position="119"/>
        <end position="137"/>
    </location>
</feature>
<evidence type="ECO:0000256" key="5">
    <source>
        <dbReference type="ARBA" id="ARBA00022692"/>
    </source>
</evidence>
<evidence type="ECO:0000256" key="8">
    <source>
        <dbReference type="SAM" id="Phobius"/>
    </source>
</evidence>
<keyword evidence="4" id="KW-1003">Cell membrane</keyword>
<keyword evidence="5 8" id="KW-0812">Transmembrane</keyword>
<evidence type="ECO:0000313" key="9">
    <source>
        <dbReference type="EMBL" id="ART82257.1"/>
    </source>
</evidence>
<feature type="transmembrane region" description="Helical" evidence="8">
    <location>
        <begin position="277"/>
        <end position="296"/>
    </location>
</feature>
<dbReference type="Pfam" id="PF03547">
    <property type="entry name" value="Mem_trans"/>
    <property type="match status" value="1"/>
</dbReference>
<name>A0A1Y0D4V9_9GAMM</name>
<feature type="transmembrane region" description="Helical" evidence="8">
    <location>
        <begin position="190"/>
        <end position="207"/>
    </location>
</feature>
<proteinExistence type="inferred from homology"/>
<keyword evidence="10" id="KW-1185">Reference proteome</keyword>
<organism evidence="9 10">
    <name type="scientific">Oceanisphaera profunda</name>
    <dbReference type="NCBI Taxonomy" id="1416627"/>
    <lineage>
        <taxon>Bacteria</taxon>
        <taxon>Pseudomonadati</taxon>
        <taxon>Pseudomonadota</taxon>
        <taxon>Gammaproteobacteria</taxon>
        <taxon>Aeromonadales</taxon>
        <taxon>Aeromonadaceae</taxon>
        <taxon>Oceanisphaera</taxon>
    </lineage>
</organism>
<evidence type="ECO:0000256" key="6">
    <source>
        <dbReference type="ARBA" id="ARBA00022989"/>
    </source>
</evidence>
<feature type="transmembrane region" description="Helical" evidence="8">
    <location>
        <begin position="303"/>
        <end position="328"/>
    </location>
</feature>
<feature type="transmembrane region" description="Helical" evidence="8">
    <location>
        <begin position="54"/>
        <end position="76"/>
    </location>
</feature>
<dbReference type="EMBL" id="CP021377">
    <property type="protein sequence ID" value="ART82257.1"/>
    <property type="molecule type" value="Genomic_DNA"/>
</dbReference>
<dbReference type="Gene3D" id="1.20.1530.20">
    <property type="match status" value="1"/>
</dbReference>
<dbReference type="KEGG" id="opf:CBP31_06145"/>
<reference evidence="9 10" key="1">
    <citation type="journal article" date="2014" name="Int. J. Syst. Evol. Microbiol.">
        <title>Oceanisphaera profunda sp. nov., a marine bacterium isolated from deep-sea sediment, and emended description of the genus Oceanisphaera.</title>
        <authorList>
            <person name="Xu Z."/>
            <person name="Zhang X.Y."/>
            <person name="Su H.N."/>
            <person name="Yu Z.C."/>
            <person name="Liu C."/>
            <person name="Li H."/>
            <person name="Chen X.L."/>
            <person name="Song X.Y."/>
            <person name="Xie B.B."/>
            <person name="Qin Q.L."/>
            <person name="Zhou B.C."/>
            <person name="Shi M."/>
            <person name="Huang Y."/>
            <person name="Zhang Y.Z."/>
        </authorList>
    </citation>
    <scope>NUCLEOTIDE SEQUENCE [LARGE SCALE GENOMIC DNA]</scope>
    <source>
        <strain evidence="9 10">SM1222</strain>
    </source>
</reference>
<dbReference type="GO" id="GO:0005886">
    <property type="term" value="C:plasma membrane"/>
    <property type="evidence" value="ECO:0007669"/>
    <property type="project" value="UniProtKB-SubCell"/>
</dbReference>